<evidence type="ECO:0000259" key="5">
    <source>
        <dbReference type="Pfam" id="PF12867"/>
    </source>
</evidence>
<organism evidence="6 7">
    <name type="scientific">Steroidobacter agaridevorans</name>
    <dbReference type="NCBI Taxonomy" id="2695856"/>
    <lineage>
        <taxon>Bacteria</taxon>
        <taxon>Pseudomonadati</taxon>
        <taxon>Pseudomonadota</taxon>
        <taxon>Gammaproteobacteria</taxon>
        <taxon>Steroidobacterales</taxon>
        <taxon>Steroidobacteraceae</taxon>
        <taxon>Steroidobacter</taxon>
    </lineage>
</organism>
<dbReference type="SUPFAM" id="SSF56436">
    <property type="entry name" value="C-type lectin-like"/>
    <property type="match status" value="1"/>
</dbReference>
<evidence type="ECO:0000259" key="4">
    <source>
        <dbReference type="Pfam" id="PF03781"/>
    </source>
</evidence>
<dbReference type="GO" id="GO:0052699">
    <property type="term" value="P:ergothioneine biosynthetic process"/>
    <property type="evidence" value="ECO:0007669"/>
    <property type="project" value="InterPro"/>
</dbReference>
<keyword evidence="1" id="KW-0560">Oxidoreductase</keyword>
<feature type="domain" description="Sulfatase-modifying factor enzyme-like" evidence="4">
    <location>
        <begin position="345"/>
        <end position="425"/>
    </location>
</feature>
<protein>
    <submittedName>
        <fullName evidence="6">Ergothioneine biosynthesis protein EgtB</fullName>
    </submittedName>
</protein>
<dbReference type="InterPro" id="IPR051043">
    <property type="entry name" value="Sulfatase_Mod_Factor_Kinase"/>
</dbReference>
<dbReference type="AlphaFoldDB" id="A0A829Y6Y2"/>
<feature type="domain" description="DinB-like" evidence="5">
    <location>
        <begin position="24"/>
        <end position="154"/>
    </location>
</feature>
<dbReference type="Pfam" id="PF12867">
    <property type="entry name" value="DinB_2"/>
    <property type="match status" value="1"/>
</dbReference>
<dbReference type="Gene3D" id="3.90.1580.10">
    <property type="entry name" value="paralog of FGE (formylglycine-generating enzyme)"/>
    <property type="match status" value="1"/>
</dbReference>
<dbReference type="InterPro" id="IPR042095">
    <property type="entry name" value="SUMF_sf"/>
</dbReference>
<gene>
    <name evidence="6" type="ORF">GCM10011487_07710</name>
</gene>
<dbReference type="NCBIfam" id="TIGR03440">
    <property type="entry name" value="egtB_TIGR03440"/>
    <property type="match status" value="1"/>
</dbReference>
<proteinExistence type="predicted"/>
<dbReference type="PANTHER" id="PTHR23150">
    <property type="entry name" value="SULFATASE MODIFYING FACTOR 1, 2"/>
    <property type="match status" value="1"/>
</dbReference>
<dbReference type="RefSeq" id="WP_161810628.1">
    <property type="nucleotide sequence ID" value="NZ_BLJN01000001.1"/>
</dbReference>
<evidence type="ECO:0000256" key="3">
    <source>
        <dbReference type="ARBA" id="ARBA00037882"/>
    </source>
</evidence>
<accession>A0A829Y6Y2</accession>
<dbReference type="InterPro" id="IPR034660">
    <property type="entry name" value="DinB/YfiT-like"/>
</dbReference>
<evidence type="ECO:0000256" key="1">
    <source>
        <dbReference type="ARBA" id="ARBA00023002"/>
    </source>
</evidence>
<keyword evidence="7" id="KW-1185">Reference proteome</keyword>
<dbReference type="PANTHER" id="PTHR23150:SF36">
    <property type="entry name" value="HERCYNINE OXYGENASE"/>
    <property type="match status" value="1"/>
</dbReference>
<dbReference type="InterPro" id="IPR024775">
    <property type="entry name" value="DinB-like"/>
</dbReference>
<dbReference type="InterPro" id="IPR005532">
    <property type="entry name" value="SUMF_dom"/>
</dbReference>
<keyword evidence="2" id="KW-0408">Iron</keyword>
<dbReference type="Proteomes" id="UP000445000">
    <property type="component" value="Unassembled WGS sequence"/>
</dbReference>
<comment type="caution">
    <text evidence="6">The sequence shown here is derived from an EMBL/GenBank/DDBJ whole genome shotgun (WGS) entry which is preliminary data.</text>
</comment>
<sequence>MAAVYPAATPVIDRSHEPLACRYSRIRETSVSICSPLEIEDYVVQSMPDASPAKWHLAHTSWFFEQFLLRPLLPGYQPFQAGFEVLFNSYYQAVGPMHLRPERGLLTRPTVKEVLAYRQHIDEHMLKLLDSRSDDDDQFEPLVTLGMNHEQQHQELMFTDIKHLLSKNPLLPAYTRKPQPATEVRTSEPLQFLTFEGGIREIGATGKHFCFDNETPRHRTLVEPYALGDRLMTNGEYLEFIRDGGYRRAEFWLSDGWSTVTQESWTRPFYWTPSLDAEFTLRGLQPLDAAAPVHHLSYYEADAFARWANARLPTEAEWELAAESLPVRGNLLKSDMLKPLPAGDQPGLKQMFGDVWEWTASPYVAYPGYRPVKGALGEYNGKFMCSQLVLRGGSCVTPADHVRATYRNFFYPQARWQFMGVRLARDL</sequence>
<dbReference type="Pfam" id="PF03781">
    <property type="entry name" value="FGE-sulfatase"/>
    <property type="match status" value="2"/>
</dbReference>
<dbReference type="EMBL" id="BLJN01000001">
    <property type="protein sequence ID" value="GFE78771.1"/>
    <property type="molecule type" value="Genomic_DNA"/>
</dbReference>
<name>A0A829Y6Y2_9GAMM</name>
<feature type="domain" description="Sulfatase-modifying factor enzyme-like" evidence="4">
    <location>
        <begin position="192"/>
        <end position="323"/>
    </location>
</feature>
<evidence type="ECO:0000313" key="7">
    <source>
        <dbReference type="Proteomes" id="UP000445000"/>
    </source>
</evidence>
<reference evidence="7" key="1">
    <citation type="submission" date="2020-01" db="EMBL/GenBank/DDBJ databases">
        <title>'Steroidobacter agaridevorans' sp. nov., agar-degrading bacteria isolated from rhizosphere soils.</title>
        <authorList>
            <person name="Ikenaga M."/>
            <person name="Kataoka M."/>
            <person name="Murouchi A."/>
            <person name="Katsuragi S."/>
            <person name="Sakai M."/>
        </authorList>
    </citation>
    <scope>NUCLEOTIDE SEQUENCE [LARGE SCALE GENOMIC DNA]</scope>
    <source>
        <strain evidence="7">YU21-B</strain>
    </source>
</reference>
<evidence type="ECO:0000313" key="6">
    <source>
        <dbReference type="EMBL" id="GFE78771.1"/>
    </source>
</evidence>
<evidence type="ECO:0000256" key="2">
    <source>
        <dbReference type="ARBA" id="ARBA00023004"/>
    </source>
</evidence>
<comment type="pathway">
    <text evidence="3">Amino-acid biosynthesis; ergothioneine biosynthesis.</text>
</comment>
<dbReference type="SUPFAM" id="SSF109854">
    <property type="entry name" value="DinB/YfiT-like putative metalloenzymes"/>
    <property type="match status" value="1"/>
</dbReference>
<dbReference type="InterPro" id="IPR016187">
    <property type="entry name" value="CTDL_fold"/>
</dbReference>
<dbReference type="InterPro" id="IPR017806">
    <property type="entry name" value="EgtB"/>
</dbReference>